<feature type="domain" description="ABC3 transporter permease C-terminal" evidence="8">
    <location>
        <begin position="292"/>
        <end position="408"/>
    </location>
</feature>
<dbReference type="KEGG" id="pah:Poras_0935"/>
<evidence type="ECO:0000256" key="4">
    <source>
        <dbReference type="ARBA" id="ARBA00022989"/>
    </source>
</evidence>
<feature type="transmembrane region" description="Helical" evidence="7">
    <location>
        <begin position="288"/>
        <end position="313"/>
    </location>
</feature>
<dbReference type="GO" id="GO:0022857">
    <property type="term" value="F:transmembrane transporter activity"/>
    <property type="evidence" value="ECO:0007669"/>
    <property type="project" value="TreeGrafter"/>
</dbReference>
<evidence type="ECO:0008006" key="12">
    <source>
        <dbReference type="Google" id="ProtNLM"/>
    </source>
</evidence>
<evidence type="ECO:0000256" key="6">
    <source>
        <dbReference type="ARBA" id="ARBA00038076"/>
    </source>
</evidence>
<feature type="domain" description="MacB-like periplasmic core" evidence="9">
    <location>
        <begin position="23"/>
        <end position="251"/>
    </location>
</feature>
<dbReference type="EMBL" id="CP002689">
    <property type="protein sequence ID" value="AEE12878.1"/>
    <property type="molecule type" value="Genomic_DNA"/>
</dbReference>
<evidence type="ECO:0000313" key="10">
    <source>
        <dbReference type="EMBL" id="AEE12878.1"/>
    </source>
</evidence>
<dbReference type="OrthoDB" id="9770036at2"/>
<evidence type="ECO:0000256" key="7">
    <source>
        <dbReference type="SAM" id="Phobius"/>
    </source>
</evidence>
<dbReference type="RefSeq" id="WP_013760364.1">
    <property type="nucleotide sequence ID" value="NC_015501.1"/>
</dbReference>
<proteinExistence type="inferred from homology"/>
<reference evidence="11" key="1">
    <citation type="submission" date="2011-04" db="EMBL/GenBank/DDBJ databases">
        <title>The complete genome of Porphyromonas asaccharolytica DSM 20707.</title>
        <authorList>
            <person name="Lucas S."/>
            <person name="Han J."/>
            <person name="Lapidus A."/>
            <person name="Bruce D."/>
            <person name="Goodwin L."/>
            <person name="Pitluck S."/>
            <person name="Peters L."/>
            <person name="Kyrpides N."/>
            <person name="Mavromatis K."/>
            <person name="Ivanova N."/>
            <person name="Ovchinnikova G."/>
            <person name="Pagani I."/>
            <person name="Lu M."/>
            <person name="Detter J.C."/>
            <person name="Tapia R."/>
            <person name="Han C."/>
            <person name="Land M."/>
            <person name="Hauser L."/>
            <person name="Markowitz V."/>
            <person name="Cheng J.-F."/>
            <person name="Hugenholtz P."/>
            <person name="Woyke T."/>
            <person name="Wu D."/>
            <person name="Gronow S."/>
            <person name="Wellnitz S."/>
            <person name="Brambilla E."/>
            <person name="Klenk H.-P."/>
            <person name="Eisen J.A."/>
        </authorList>
    </citation>
    <scope>NUCLEOTIDE SEQUENCE [LARGE SCALE GENOMIC DNA]</scope>
    <source>
        <strain evidence="11">ATCC 25260 / DSM 20707 / VPI 4198</strain>
    </source>
</reference>
<dbReference type="GO" id="GO:0005886">
    <property type="term" value="C:plasma membrane"/>
    <property type="evidence" value="ECO:0007669"/>
    <property type="project" value="UniProtKB-SubCell"/>
</dbReference>
<evidence type="ECO:0000313" key="11">
    <source>
        <dbReference type="Proteomes" id="UP000006545"/>
    </source>
</evidence>
<keyword evidence="4 7" id="KW-1133">Transmembrane helix</keyword>
<dbReference type="PANTHER" id="PTHR30572:SF4">
    <property type="entry name" value="ABC TRANSPORTER PERMEASE YTRF"/>
    <property type="match status" value="1"/>
</dbReference>
<keyword evidence="3 7" id="KW-0812">Transmembrane</keyword>
<name>F4KKF3_PORAD</name>
<dbReference type="AlphaFoldDB" id="F4KKF3"/>
<dbReference type="Pfam" id="PF12704">
    <property type="entry name" value="MacB_PCD"/>
    <property type="match status" value="1"/>
</dbReference>
<dbReference type="Pfam" id="PF02687">
    <property type="entry name" value="FtsX"/>
    <property type="match status" value="1"/>
</dbReference>
<feature type="transmembrane region" description="Helical" evidence="7">
    <location>
        <begin position="24"/>
        <end position="43"/>
    </location>
</feature>
<keyword evidence="5 7" id="KW-0472">Membrane</keyword>
<dbReference type="InterPro" id="IPR003838">
    <property type="entry name" value="ABC3_permease_C"/>
</dbReference>
<evidence type="ECO:0000256" key="1">
    <source>
        <dbReference type="ARBA" id="ARBA00004651"/>
    </source>
</evidence>
<protein>
    <recommendedName>
        <fullName evidence="12">ABC3 transporter permease protein domain-containing protein</fullName>
    </recommendedName>
</protein>
<dbReference type="PANTHER" id="PTHR30572">
    <property type="entry name" value="MEMBRANE COMPONENT OF TRANSPORTER-RELATED"/>
    <property type="match status" value="1"/>
</dbReference>
<gene>
    <name evidence="10" type="ordered locus">Poras_0935</name>
</gene>
<comment type="similarity">
    <text evidence="6">Belongs to the ABC-4 integral membrane protein family.</text>
</comment>
<evidence type="ECO:0000259" key="8">
    <source>
        <dbReference type="Pfam" id="PF02687"/>
    </source>
</evidence>
<dbReference type="eggNOG" id="COG0577">
    <property type="taxonomic scope" value="Bacteria"/>
</dbReference>
<feature type="transmembrane region" description="Helical" evidence="7">
    <location>
        <begin position="379"/>
        <end position="402"/>
    </location>
</feature>
<sequence>MRLFDRDIWGEAFHSLRTNRKRSIATAFGIFWGILMLVILMSLSQGFSNGMRKQLGGISSNTTMLYCSTTSKPYKGYPTDRWWSLSVSDIDNLQKRFPEIETISPIQQGAWDTAVSYGTKSTTAPLYSAWTSYDQIVYSTLLAGRRLNESDEQQRRRNCTIGEEVSQKFFASHEEALGKVINIDGSYYTVVGVLKGKSKGMNINGSEEQKVRIPYTILSASLGQSNEVYHFLYSLHGDGKDSKAINDRIKAYIRSTHDIAPDDESAIGEFNISEIFTAQNSMLWGVNVFVWFIGIGTLLSGIIGISNIMLVSVKERTREIGIRRALGAQRKDIIRLILLESGMLSLLAGLLGLLLGVGIMSIVSQITASMENEMLVNPLIPFGTAIGALLFIVIGGVVGGLLPLKKALEIRSIEAIREE</sequence>
<evidence type="ECO:0000256" key="5">
    <source>
        <dbReference type="ARBA" id="ARBA00023136"/>
    </source>
</evidence>
<dbReference type="Proteomes" id="UP000006545">
    <property type="component" value="Chromosome"/>
</dbReference>
<evidence type="ECO:0000256" key="3">
    <source>
        <dbReference type="ARBA" id="ARBA00022692"/>
    </source>
</evidence>
<dbReference type="HOGENOM" id="CLU_000604_8_0_10"/>
<dbReference type="InterPro" id="IPR025857">
    <property type="entry name" value="MacB_PCD"/>
</dbReference>
<dbReference type="InterPro" id="IPR050250">
    <property type="entry name" value="Macrolide_Exporter_MacB"/>
</dbReference>
<dbReference type="STRING" id="879243.Poras_0935"/>
<keyword evidence="11" id="KW-1185">Reference proteome</keyword>
<feature type="transmembrane region" description="Helical" evidence="7">
    <location>
        <begin position="333"/>
        <end position="359"/>
    </location>
</feature>
<comment type="subcellular location">
    <subcellularLocation>
        <location evidence="1">Cell membrane</location>
        <topology evidence="1">Multi-pass membrane protein</topology>
    </subcellularLocation>
</comment>
<keyword evidence="2" id="KW-1003">Cell membrane</keyword>
<organism evidence="10 11">
    <name type="scientific">Porphyromonas asaccharolytica (strain ATCC 25260 / DSM 20707 / BCRC 10618 / CCUG 7834 / JCM 6326 / LMG 13178 / VPI 4198 / B440)</name>
    <name type="common">Bacteroides asaccharolyticus</name>
    <dbReference type="NCBI Taxonomy" id="879243"/>
    <lineage>
        <taxon>Bacteria</taxon>
        <taxon>Pseudomonadati</taxon>
        <taxon>Bacteroidota</taxon>
        <taxon>Bacteroidia</taxon>
        <taxon>Bacteroidales</taxon>
        <taxon>Porphyromonadaceae</taxon>
        <taxon>Porphyromonas</taxon>
    </lineage>
</organism>
<evidence type="ECO:0000256" key="2">
    <source>
        <dbReference type="ARBA" id="ARBA00022475"/>
    </source>
</evidence>
<accession>F4KKF3</accession>
<evidence type="ECO:0000259" key="9">
    <source>
        <dbReference type="Pfam" id="PF12704"/>
    </source>
</evidence>